<dbReference type="PANTHER" id="PTHR35089:SF1">
    <property type="entry name" value="CHAPERONE PROTEIN SKP"/>
    <property type="match status" value="1"/>
</dbReference>
<evidence type="ECO:0000313" key="5">
    <source>
        <dbReference type="Proteomes" id="UP000268469"/>
    </source>
</evidence>
<dbReference type="Proteomes" id="UP000268469">
    <property type="component" value="Unassembled WGS sequence"/>
</dbReference>
<evidence type="ECO:0000313" key="4">
    <source>
        <dbReference type="EMBL" id="RKX71500.1"/>
    </source>
</evidence>
<proteinExistence type="inferred from homology"/>
<evidence type="ECO:0008006" key="6">
    <source>
        <dbReference type="Google" id="ProtNLM"/>
    </source>
</evidence>
<dbReference type="InterPro" id="IPR024930">
    <property type="entry name" value="Skp_dom_sf"/>
</dbReference>
<dbReference type="SMART" id="SM00935">
    <property type="entry name" value="OmpH"/>
    <property type="match status" value="1"/>
</dbReference>
<comment type="caution">
    <text evidence="4">The sequence shown here is derived from an EMBL/GenBank/DDBJ whole genome shotgun (WGS) entry which is preliminary data.</text>
</comment>
<evidence type="ECO:0000256" key="2">
    <source>
        <dbReference type="ARBA" id="ARBA00022729"/>
    </source>
</evidence>
<reference evidence="4 5" key="1">
    <citation type="submission" date="2018-06" db="EMBL/GenBank/DDBJ databases">
        <title>Extensive metabolic versatility and redundancy in microbially diverse, dynamic hydrothermal sediments.</title>
        <authorList>
            <person name="Dombrowski N."/>
            <person name="Teske A."/>
            <person name="Baker B.J."/>
        </authorList>
    </citation>
    <scope>NUCLEOTIDE SEQUENCE [LARGE SCALE GENOMIC DNA]</scope>
    <source>
        <strain evidence="4">B36_G15</strain>
    </source>
</reference>
<protein>
    <recommendedName>
        <fullName evidence="6">OmpH family outer membrane protein</fullName>
    </recommendedName>
</protein>
<dbReference type="GO" id="GO:0051082">
    <property type="term" value="F:unfolded protein binding"/>
    <property type="evidence" value="ECO:0007669"/>
    <property type="project" value="InterPro"/>
</dbReference>
<evidence type="ECO:0000256" key="3">
    <source>
        <dbReference type="SAM" id="Coils"/>
    </source>
</evidence>
<dbReference type="GO" id="GO:0050821">
    <property type="term" value="P:protein stabilization"/>
    <property type="evidence" value="ECO:0007669"/>
    <property type="project" value="TreeGrafter"/>
</dbReference>
<dbReference type="Pfam" id="PF03938">
    <property type="entry name" value="OmpH"/>
    <property type="match status" value="1"/>
</dbReference>
<dbReference type="PANTHER" id="PTHR35089">
    <property type="entry name" value="CHAPERONE PROTEIN SKP"/>
    <property type="match status" value="1"/>
</dbReference>
<accession>A0A660SNF3</accession>
<keyword evidence="2" id="KW-0732">Signal</keyword>
<dbReference type="EMBL" id="QNBE01000007">
    <property type="protein sequence ID" value="RKX71500.1"/>
    <property type="molecule type" value="Genomic_DNA"/>
</dbReference>
<dbReference type="InterPro" id="IPR005632">
    <property type="entry name" value="Chaperone_Skp"/>
</dbReference>
<comment type="similarity">
    <text evidence="1">Belongs to the Skp family.</text>
</comment>
<dbReference type="SUPFAM" id="SSF111384">
    <property type="entry name" value="OmpH-like"/>
    <property type="match status" value="1"/>
</dbReference>
<dbReference type="Gene3D" id="3.40.50.10610">
    <property type="entry name" value="ABC-type transport auxiliary lipoprotein component"/>
    <property type="match status" value="1"/>
</dbReference>
<feature type="coiled-coil region" evidence="3">
    <location>
        <begin position="30"/>
        <end position="90"/>
    </location>
</feature>
<gene>
    <name evidence="4" type="ORF">DRP53_01205</name>
</gene>
<dbReference type="Gene3D" id="3.30.910.20">
    <property type="entry name" value="Skp domain"/>
    <property type="match status" value="1"/>
</dbReference>
<organism evidence="4 5">
    <name type="scientific">candidate division WOR-3 bacterium</name>
    <dbReference type="NCBI Taxonomy" id="2052148"/>
    <lineage>
        <taxon>Bacteria</taxon>
        <taxon>Bacteria division WOR-3</taxon>
    </lineage>
</organism>
<dbReference type="AlphaFoldDB" id="A0A660SNF3"/>
<evidence type="ECO:0000256" key="1">
    <source>
        <dbReference type="ARBA" id="ARBA00009091"/>
    </source>
</evidence>
<sequence>MILFLIAAIKIGIIDSDRILNEYLGAREMKSQVEVEIDKFKSKALELRQKIETAKREYESQKLMLSETAKAAKLKEISDLEEELSRYLKEVYGAGGLAEKKYQELMGPIVDKINKAIEKIAESEDLTIVFDIAGNDIAYAREGMDITDLVIEELNREYEPSLPEIETRKILCTFPFYEGNREAQEEELGTYCQRTVINIIRSRFTRFRFLEHFAVRQAMSKRGITRNIEDRDAFDVARGLNAHYLILGTITKKIDRYEFEMRLGEVKGEKILSSSKGSTTRKEELQEHLATSLAEILKSIPEE</sequence>
<dbReference type="GO" id="GO:0005829">
    <property type="term" value="C:cytosol"/>
    <property type="evidence" value="ECO:0007669"/>
    <property type="project" value="TreeGrafter"/>
</dbReference>
<keyword evidence="3" id="KW-0175">Coiled coil</keyword>
<name>A0A660SNF3_UNCW3</name>